<keyword evidence="2" id="KW-0479">Metal-binding</keyword>
<evidence type="ECO:0000256" key="3">
    <source>
        <dbReference type="ARBA" id="ARBA00022771"/>
    </source>
</evidence>
<name>A0ABD1IN37_9TELE</name>
<dbReference type="SUPFAM" id="SSF53098">
    <property type="entry name" value="Ribonuclease H-like"/>
    <property type="match status" value="1"/>
</dbReference>
<dbReference type="PANTHER" id="PTHR46481">
    <property type="entry name" value="ZINC FINGER BED DOMAIN-CONTAINING PROTEIN 4"/>
    <property type="match status" value="1"/>
</dbReference>
<comment type="caution">
    <text evidence="7">The sequence shown here is derived from an EMBL/GenBank/DDBJ whole genome shotgun (WGS) entry which is preliminary data.</text>
</comment>
<reference evidence="7 8" key="1">
    <citation type="submission" date="2024-09" db="EMBL/GenBank/DDBJ databases">
        <title>A chromosome-level genome assembly of Gray's grenadier anchovy, Coilia grayii.</title>
        <authorList>
            <person name="Fu Z."/>
        </authorList>
    </citation>
    <scope>NUCLEOTIDE SEQUENCE [LARGE SCALE GENOMIC DNA]</scope>
    <source>
        <strain evidence="7">G4</strain>
        <tissue evidence="7">Muscle</tissue>
    </source>
</reference>
<dbReference type="EMBL" id="JBHFQA010000359">
    <property type="protein sequence ID" value="KAL2076424.1"/>
    <property type="molecule type" value="Genomic_DNA"/>
</dbReference>
<feature type="domain" description="HAT C-terminal dimerisation" evidence="6">
    <location>
        <begin position="359"/>
        <end position="433"/>
    </location>
</feature>
<keyword evidence="3" id="KW-0863">Zinc-finger</keyword>
<accession>A0ABD1IN37</accession>
<dbReference type="InterPro" id="IPR052035">
    <property type="entry name" value="ZnF_BED_domain_contain"/>
</dbReference>
<evidence type="ECO:0000259" key="6">
    <source>
        <dbReference type="Pfam" id="PF05699"/>
    </source>
</evidence>
<gene>
    <name evidence="7" type="ORF">ACEWY4_027979</name>
</gene>
<dbReference type="GO" id="GO:0005634">
    <property type="term" value="C:nucleus"/>
    <property type="evidence" value="ECO:0007669"/>
    <property type="project" value="UniProtKB-SubCell"/>
</dbReference>
<evidence type="ECO:0000256" key="2">
    <source>
        <dbReference type="ARBA" id="ARBA00022723"/>
    </source>
</evidence>
<evidence type="ECO:0000256" key="1">
    <source>
        <dbReference type="ARBA" id="ARBA00004123"/>
    </source>
</evidence>
<comment type="subcellular location">
    <subcellularLocation>
        <location evidence="1">Nucleus</location>
    </subcellularLocation>
</comment>
<dbReference type="Pfam" id="PF05699">
    <property type="entry name" value="Dimer_Tnp_hAT"/>
    <property type="match status" value="1"/>
</dbReference>
<dbReference type="InterPro" id="IPR008906">
    <property type="entry name" value="HATC_C_dom"/>
</dbReference>
<dbReference type="InterPro" id="IPR012337">
    <property type="entry name" value="RNaseH-like_sf"/>
</dbReference>
<organism evidence="7 8">
    <name type="scientific">Coilia grayii</name>
    <name type="common">Gray's grenadier anchovy</name>
    <dbReference type="NCBI Taxonomy" id="363190"/>
    <lineage>
        <taxon>Eukaryota</taxon>
        <taxon>Metazoa</taxon>
        <taxon>Chordata</taxon>
        <taxon>Craniata</taxon>
        <taxon>Vertebrata</taxon>
        <taxon>Euteleostomi</taxon>
        <taxon>Actinopterygii</taxon>
        <taxon>Neopterygii</taxon>
        <taxon>Teleostei</taxon>
        <taxon>Clupei</taxon>
        <taxon>Clupeiformes</taxon>
        <taxon>Clupeoidei</taxon>
        <taxon>Engraulidae</taxon>
        <taxon>Coilinae</taxon>
        <taxon>Coilia</taxon>
    </lineage>
</organism>
<dbReference type="Proteomes" id="UP001591681">
    <property type="component" value="Unassembled WGS sequence"/>
</dbReference>
<dbReference type="PANTHER" id="PTHR46481:SF10">
    <property type="entry name" value="ZINC FINGER BED DOMAIN-CONTAINING PROTEIN 39"/>
    <property type="match status" value="1"/>
</dbReference>
<evidence type="ECO:0000313" key="8">
    <source>
        <dbReference type="Proteomes" id="UP001591681"/>
    </source>
</evidence>
<protein>
    <recommendedName>
        <fullName evidence="6">HAT C-terminal dimerisation domain-containing protein</fullName>
    </recommendedName>
</protein>
<evidence type="ECO:0000256" key="4">
    <source>
        <dbReference type="ARBA" id="ARBA00022833"/>
    </source>
</evidence>
<keyword evidence="8" id="KW-1185">Reference proteome</keyword>
<evidence type="ECO:0000313" key="7">
    <source>
        <dbReference type="EMBL" id="KAL2076424.1"/>
    </source>
</evidence>
<dbReference type="AlphaFoldDB" id="A0ABD1IN37"/>
<evidence type="ECO:0000256" key="5">
    <source>
        <dbReference type="ARBA" id="ARBA00023242"/>
    </source>
</evidence>
<dbReference type="GO" id="GO:0008270">
    <property type="term" value="F:zinc ion binding"/>
    <property type="evidence" value="ECO:0007669"/>
    <property type="project" value="UniProtKB-KW"/>
</dbReference>
<sequence>MQKVLQEIRGKKLFVVIDETTDNRDCSVLNIVIGTEGKYYLTDVIFMDSCNYSTVSQAILQSLHNNQVDLNDILAVVTDNAAYCLKAFREVLRGVMPNSVHATCLCHIINLVGETWQHYKYFSEVTALVMWVKSAFFKKPARKRRWVHFLTIKEAVRPKVAPEPVSTRWNSWFESVQYHNEHVHLYKEFFAAEKSSAQAVKNILELMDTDVKQEALQLKLTFISEACGRLVTALRVLEGTHTPVAVSAYNIMEDLGSYLVNGTAKTHGFGTKTDELLSQMRMSNKRDVLDHLHDGFHTAFEKFSKHWDVHPARQIYQLVRVFDPRQAPAMERQIEAYGTLWGFKSPSPELSEEWATYHHCVRNESLSASLNPADYWKGTSQRFPCIGNIAMSYIYFPVSSVDCERSFSKYKTLLTDKRESLTELNTKCLVIMYFNADVCKGL</sequence>
<keyword evidence="5" id="KW-0539">Nucleus</keyword>
<keyword evidence="4" id="KW-0862">Zinc</keyword>
<proteinExistence type="predicted"/>